<sequence length="952" mass="110936">MSNHNKLLVSIRDYLSRFQLQVKIATANSEYDINHHAENILVPLLNIVFDSKLRNANDSEKKHFESIDLIDDQIARIGVQVTATNSIEKVKSTLSKFLKYGHDKHIDKLYVYILTEKQRNYSQLIVDGISSGKTLFNNKEQIIDATDLYGLIKRLNDVKKFQAINDLLEQEFSDLNIANDFNYSDFAGFKASYTEKCLNNFSRLNFFGLSVNRSRPREVELYELFVPPHFRNIGVSGATKDWIELEYTFPKIDFVGIEEFKTIDLNIFEKLAAGDFAGGFNTDTIHERIYRDGFMDYGLKDLFSKSQHTVLLGNPGAGKSSIIKYSICKILENDETVFSNEDIYRFIPFRIELHKYNQVKIAHGISFAEFLVKILASEFQTNISLDRVIKILTYFPCLVFFDGIDEIFDIQERIGVRNDIQNFATTYPDVKVVVTSRYESYEEVSFDKFYRLEVKNFNQEQLVDYVRKWYNQEETDLNRREQEIAGCIAQLANVDKELKYNPLLLSLILILYRNELELPTNKLSIYEGCTNTIVEHRDEKEKKLKFNLAIHNKASVFSAIAFWQFDSSNRSITNSAVQLHLKRYLIENGEIEDEHQADKAATEFLEFAKLRSIYFENKFTHKTFLEYFTAYYIFTKYYIGNSQERFTEILSKNLGLSSWAVVLELLVCKVDQNIGGPKLFRKIIDEQLAENKNDALLFFLQILKYLTNINEKTVVDLIILAIQNCFAEKFPLKESKIVHKPVLFECLVTIYAVPRFKAFFFRVLEVLVGENTLSNSQLFSFIDEFSNAVNSDEPTVFLEGLINAEESPRRFFFKNLRHIQKSYLSYLKEFVERFGVKQLKDVYQSSFDLPLFFGQHSFNWILSFVVSAPPVDCEKQYMKLRDIGLSQSEIRNTLARNFLSKPELEPYAKLLIGLPKSGFRDFVKTMVKSYKQMPDESGVKFYDTFYTKYKNR</sequence>
<feature type="domain" description="DEP" evidence="1">
    <location>
        <begin position="584"/>
        <end position="636"/>
    </location>
</feature>
<dbReference type="Gene3D" id="3.40.50.300">
    <property type="entry name" value="P-loop containing nucleotide triphosphate hydrolases"/>
    <property type="match status" value="1"/>
</dbReference>
<accession>A0A372NVV3</accession>
<dbReference type="GO" id="GO:0035556">
    <property type="term" value="P:intracellular signal transduction"/>
    <property type="evidence" value="ECO:0007669"/>
    <property type="project" value="InterPro"/>
</dbReference>
<keyword evidence="3" id="KW-1185">Reference proteome</keyword>
<name>A0A372NVV3_9SPHI</name>
<dbReference type="OrthoDB" id="5379188at2"/>
<dbReference type="InterPro" id="IPR000591">
    <property type="entry name" value="DEP_dom"/>
</dbReference>
<dbReference type="PANTHER" id="PTHR46844">
    <property type="entry name" value="SLR5058 PROTEIN"/>
    <property type="match status" value="1"/>
</dbReference>
<dbReference type="Pfam" id="PF21941">
    <property type="entry name" value="SMEK_N"/>
    <property type="match status" value="1"/>
</dbReference>
<reference evidence="2 3" key="1">
    <citation type="submission" date="2018-08" db="EMBL/GenBank/DDBJ databases">
        <title>Mucilaginibacter sp. MYSH2.</title>
        <authorList>
            <person name="Seo T."/>
        </authorList>
    </citation>
    <scope>NUCLEOTIDE SEQUENCE [LARGE SCALE GENOMIC DNA]</scope>
    <source>
        <strain evidence="2 3">MYSH2</strain>
    </source>
</reference>
<evidence type="ECO:0000313" key="2">
    <source>
        <dbReference type="EMBL" id="RFZ92869.1"/>
    </source>
</evidence>
<organism evidence="2 3">
    <name type="scientific">Mucilaginibacter conchicola</name>
    <dbReference type="NCBI Taxonomy" id="2303333"/>
    <lineage>
        <taxon>Bacteria</taxon>
        <taxon>Pseudomonadati</taxon>
        <taxon>Bacteroidota</taxon>
        <taxon>Sphingobacteriia</taxon>
        <taxon>Sphingobacteriales</taxon>
        <taxon>Sphingobacteriaceae</taxon>
        <taxon>Mucilaginibacter</taxon>
    </lineage>
</organism>
<evidence type="ECO:0000259" key="1">
    <source>
        <dbReference type="PROSITE" id="PS50186"/>
    </source>
</evidence>
<evidence type="ECO:0000313" key="3">
    <source>
        <dbReference type="Proteomes" id="UP000264217"/>
    </source>
</evidence>
<dbReference type="Proteomes" id="UP000264217">
    <property type="component" value="Unassembled WGS sequence"/>
</dbReference>
<proteinExistence type="predicted"/>
<dbReference type="AlphaFoldDB" id="A0A372NVV3"/>
<dbReference type="PANTHER" id="PTHR46844:SF1">
    <property type="entry name" value="SLR5058 PROTEIN"/>
    <property type="match status" value="1"/>
</dbReference>
<dbReference type="EMBL" id="QWDC01000002">
    <property type="protein sequence ID" value="RFZ92869.1"/>
    <property type="molecule type" value="Genomic_DNA"/>
</dbReference>
<comment type="caution">
    <text evidence="2">The sequence shown here is derived from an EMBL/GenBank/DDBJ whole genome shotgun (WGS) entry which is preliminary data.</text>
</comment>
<dbReference type="InterPro" id="IPR047740">
    <property type="entry name" value="SMEK_dom"/>
</dbReference>
<dbReference type="NCBIfam" id="NF033859">
    <property type="entry name" value="SMEK_N"/>
    <property type="match status" value="1"/>
</dbReference>
<protein>
    <recommendedName>
        <fullName evidence="1">DEP domain-containing protein</fullName>
    </recommendedName>
</protein>
<dbReference type="InterPro" id="IPR027417">
    <property type="entry name" value="P-loop_NTPase"/>
</dbReference>
<dbReference type="SUPFAM" id="SSF52540">
    <property type="entry name" value="P-loop containing nucleoside triphosphate hydrolases"/>
    <property type="match status" value="1"/>
</dbReference>
<dbReference type="RefSeq" id="WP_117392578.1">
    <property type="nucleotide sequence ID" value="NZ_QWDC01000002.1"/>
</dbReference>
<dbReference type="PROSITE" id="PS50186">
    <property type="entry name" value="DEP"/>
    <property type="match status" value="1"/>
</dbReference>
<gene>
    <name evidence="2" type="ORF">D0C36_15880</name>
</gene>